<dbReference type="GO" id="GO:0019731">
    <property type="term" value="P:antibacterial humoral response"/>
    <property type="evidence" value="ECO:0007669"/>
    <property type="project" value="TreeGrafter"/>
</dbReference>
<feature type="signal peptide" evidence="2">
    <location>
        <begin position="1"/>
        <end position="22"/>
    </location>
</feature>
<dbReference type="Ensembl" id="ENSCHIT00010037222.1">
    <property type="protein sequence ID" value="ENSCHIP00010026379.1"/>
    <property type="gene ID" value="ENSCHIG00010019629.1"/>
</dbReference>
<keyword evidence="2" id="KW-0732">Signal</keyword>
<dbReference type="GO" id="GO:0004867">
    <property type="term" value="F:serine-type endopeptidase inhibitor activity"/>
    <property type="evidence" value="ECO:0007669"/>
    <property type="project" value="TreeGrafter"/>
</dbReference>
<reference evidence="4" key="2">
    <citation type="submission" date="2025-08" db="UniProtKB">
        <authorList>
            <consortium name="Ensembl"/>
        </authorList>
    </citation>
    <scope>IDENTIFICATION</scope>
</reference>
<proteinExistence type="predicted"/>
<evidence type="ECO:0000259" key="3">
    <source>
        <dbReference type="PROSITE" id="PS51390"/>
    </source>
</evidence>
<dbReference type="Pfam" id="PF00095">
    <property type="entry name" value="WAP"/>
    <property type="match status" value="1"/>
</dbReference>
<dbReference type="PROSITE" id="PS51390">
    <property type="entry name" value="WAP"/>
    <property type="match status" value="1"/>
</dbReference>
<evidence type="ECO:0000313" key="4">
    <source>
        <dbReference type="Ensembl" id="ENSCHIP00010026379.1"/>
    </source>
</evidence>
<name>A0A8C2RBY5_CAPHI</name>
<dbReference type="GO" id="GO:0045087">
    <property type="term" value="P:innate immune response"/>
    <property type="evidence" value="ECO:0007669"/>
    <property type="project" value="TreeGrafter"/>
</dbReference>
<feature type="domain" description="WAP" evidence="3">
    <location>
        <begin position="29"/>
        <end position="76"/>
    </location>
</feature>
<sequence>MKTGTIFVLLAFIIMGLGVTWAQKSPVKGRQRPGFCPEVPKGTVGICAEMCSGDESCPRGMKCCSNGCGHVCQMAVFRKGGSGGHGKVGQKISHESMNSKLVITTRLSHLFLTLFYAWNCSPGR</sequence>
<dbReference type="CDD" id="cd00199">
    <property type="entry name" value="WAP"/>
    <property type="match status" value="1"/>
</dbReference>
<protein>
    <recommendedName>
        <fullName evidence="3">WAP domain-containing protein</fullName>
    </recommendedName>
</protein>
<organism evidence="4">
    <name type="scientific">Capra hircus</name>
    <name type="common">Goat</name>
    <dbReference type="NCBI Taxonomy" id="9925"/>
    <lineage>
        <taxon>Eukaryota</taxon>
        <taxon>Metazoa</taxon>
        <taxon>Chordata</taxon>
        <taxon>Craniata</taxon>
        <taxon>Vertebrata</taxon>
        <taxon>Euteleostomi</taxon>
        <taxon>Mammalia</taxon>
        <taxon>Eutheria</taxon>
        <taxon>Laurasiatheria</taxon>
        <taxon>Artiodactyla</taxon>
        <taxon>Ruminantia</taxon>
        <taxon>Pecora</taxon>
        <taxon>Bovidae</taxon>
        <taxon>Caprinae</taxon>
        <taxon>Capra</taxon>
    </lineage>
</organism>
<dbReference type="Gene3D" id="4.10.75.10">
    <property type="entry name" value="Elafin-like"/>
    <property type="match status" value="1"/>
</dbReference>
<dbReference type="AlphaFoldDB" id="A0A8C2RBY5"/>
<dbReference type="SUPFAM" id="SSF57256">
    <property type="entry name" value="Elafin-like"/>
    <property type="match status" value="1"/>
</dbReference>
<evidence type="ECO:0000256" key="2">
    <source>
        <dbReference type="SAM" id="SignalP"/>
    </source>
</evidence>
<dbReference type="InterPro" id="IPR050514">
    <property type="entry name" value="WAP_four-disulfide_core"/>
</dbReference>
<dbReference type="InterPro" id="IPR036645">
    <property type="entry name" value="Elafin-like_sf"/>
</dbReference>
<accession>A0A8C2RBY5</accession>
<feature type="chain" id="PRO_5034043360" description="WAP domain-containing protein" evidence="2">
    <location>
        <begin position="23"/>
        <end position="124"/>
    </location>
</feature>
<reference evidence="4" key="1">
    <citation type="submission" date="2019-03" db="EMBL/GenBank/DDBJ databases">
        <title>Genome sequencing and reference-guided assembly of Black Bengal Goat (Capra hircus).</title>
        <authorList>
            <person name="Siddiki A.Z."/>
            <person name="Baten A."/>
            <person name="Billah M."/>
            <person name="Alam M.A.U."/>
            <person name="Shawrob K.S.M."/>
            <person name="Saha S."/>
            <person name="Chowdhury M."/>
            <person name="Rahman A.H."/>
            <person name="Stear M."/>
            <person name="Miah G."/>
            <person name="Das G.B."/>
            <person name="Hossain M.M."/>
            <person name="Kumkum M."/>
            <person name="Islam M.S."/>
            <person name="Mollah A.M."/>
            <person name="Ahsan A."/>
            <person name="Tusar F."/>
            <person name="Khan M.K.I."/>
        </authorList>
    </citation>
    <scope>NUCLEOTIDE SEQUENCE [LARGE SCALE GENOMIC DNA]</scope>
</reference>
<dbReference type="PRINTS" id="PR00003">
    <property type="entry name" value="4DISULPHCORE"/>
</dbReference>
<dbReference type="GO" id="GO:0005615">
    <property type="term" value="C:extracellular space"/>
    <property type="evidence" value="ECO:0007669"/>
    <property type="project" value="TreeGrafter"/>
</dbReference>
<dbReference type="InterPro" id="IPR008197">
    <property type="entry name" value="WAP_dom"/>
</dbReference>
<dbReference type="PANTHER" id="PTHR19441">
    <property type="entry name" value="WHEY ACDIC PROTEIN WAP"/>
    <property type="match status" value="1"/>
</dbReference>
<evidence type="ECO:0000256" key="1">
    <source>
        <dbReference type="ARBA" id="ARBA00022690"/>
    </source>
</evidence>
<dbReference type="PANTHER" id="PTHR19441:SF91">
    <property type="entry name" value="WAP DOMAIN-CONTAINING PROTEIN"/>
    <property type="match status" value="1"/>
</dbReference>
<keyword evidence="1" id="KW-0646">Protease inhibitor</keyword>
<dbReference type="SMART" id="SM00217">
    <property type="entry name" value="WAP"/>
    <property type="match status" value="1"/>
</dbReference>